<accession>A0ACC5T1F0</accession>
<sequence>MKKIMVTFIAAATAVAGLVPAQAASLVISKDQVLSQADIQTVQYRRDDRRWDQNDRRRGWHNGYRGYEDRRPGYRRGDDGWWYPLAAFGAGAIIGGAIGSQQPQYREPQYREPQYRPQSSEYSSAHVDWCLSRYRSYRPYDNSYVPRAGVRAKCMSPYY</sequence>
<dbReference type="EMBL" id="JAGGJR010000008">
    <property type="protein sequence ID" value="MBP1874971.1"/>
    <property type="molecule type" value="Genomic_DNA"/>
</dbReference>
<organism evidence="1 2">
    <name type="scientific">Ensifer adhaerens</name>
    <name type="common">Sinorhizobium morelense</name>
    <dbReference type="NCBI Taxonomy" id="106592"/>
    <lineage>
        <taxon>Bacteria</taxon>
        <taxon>Pseudomonadati</taxon>
        <taxon>Pseudomonadota</taxon>
        <taxon>Alphaproteobacteria</taxon>
        <taxon>Hyphomicrobiales</taxon>
        <taxon>Rhizobiaceae</taxon>
        <taxon>Sinorhizobium/Ensifer group</taxon>
        <taxon>Ensifer</taxon>
    </lineage>
</organism>
<reference evidence="1" key="1">
    <citation type="submission" date="2021-03" db="EMBL/GenBank/DDBJ databases">
        <title>Genomic Encyclopedia of Type Strains, Phase IV (KMG-IV): sequencing the most valuable type-strain genomes for metagenomic binning, comparative biology and taxonomic classification.</title>
        <authorList>
            <person name="Goeker M."/>
        </authorList>
    </citation>
    <scope>NUCLEOTIDE SEQUENCE</scope>
    <source>
        <strain evidence="1">DSM 18131</strain>
    </source>
</reference>
<evidence type="ECO:0000313" key="1">
    <source>
        <dbReference type="EMBL" id="MBP1874971.1"/>
    </source>
</evidence>
<dbReference type="Proteomes" id="UP000823773">
    <property type="component" value="Unassembled WGS sequence"/>
</dbReference>
<evidence type="ECO:0000313" key="2">
    <source>
        <dbReference type="Proteomes" id="UP000823773"/>
    </source>
</evidence>
<gene>
    <name evidence="1" type="ORF">J2Z19_004704</name>
</gene>
<comment type="caution">
    <text evidence="1">The sequence shown here is derived from an EMBL/GenBank/DDBJ whole genome shotgun (WGS) entry which is preliminary data.</text>
</comment>
<protein>
    <submittedName>
        <fullName evidence="1">Uncharacterized protein</fullName>
    </submittedName>
</protein>
<proteinExistence type="predicted"/>
<keyword evidence="2" id="KW-1185">Reference proteome</keyword>
<name>A0ACC5T1F0_ENSAD</name>